<keyword evidence="1" id="KW-1133">Transmembrane helix</keyword>
<proteinExistence type="predicted"/>
<reference evidence="2" key="1">
    <citation type="submission" date="2018-05" db="EMBL/GenBank/DDBJ databases">
        <authorList>
            <person name="Lanie J.A."/>
            <person name="Ng W.-L."/>
            <person name="Kazmierczak K.M."/>
            <person name="Andrzejewski T.M."/>
            <person name="Davidsen T.M."/>
            <person name="Wayne K.J."/>
            <person name="Tettelin H."/>
            <person name="Glass J.I."/>
            <person name="Rusch D."/>
            <person name="Podicherti R."/>
            <person name="Tsui H.-C.T."/>
            <person name="Winkler M.E."/>
        </authorList>
    </citation>
    <scope>NUCLEOTIDE SEQUENCE</scope>
</reference>
<sequence>VSTGHLPTVTVSSPGVKAGFGIGLMAIGGVALLTFLSRPLVEVSKPSW</sequence>
<dbReference type="EMBL" id="UINC01097171">
    <property type="protein sequence ID" value="SVC54658.1"/>
    <property type="molecule type" value="Genomic_DNA"/>
</dbReference>
<feature type="non-terminal residue" evidence="2">
    <location>
        <position position="1"/>
    </location>
</feature>
<evidence type="ECO:0000256" key="1">
    <source>
        <dbReference type="SAM" id="Phobius"/>
    </source>
</evidence>
<gene>
    <name evidence="2" type="ORF">METZ01_LOCUS307512</name>
</gene>
<dbReference type="AlphaFoldDB" id="A0A382N255"/>
<protein>
    <submittedName>
        <fullName evidence="2">Uncharacterized protein</fullName>
    </submittedName>
</protein>
<feature type="transmembrane region" description="Helical" evidence="1">
    <location>
        <begin position="20"/>
        <end position="41"/>
    </location>
</feature>
<organism evidence="2">
    <name type="scientific">marine metagenome</name>
    <dbReference type="NCBI Taxonomy" id="408172"/>
    <lineage>
        <taxon>unclassified sequences</taxon>
        <taxon>metagenomes</taxon>
        <taxon>ecological metagenomes</taxon>
    </lineage>
</organism>
<keyword evidence="1" id="KW-0472">Membrane</keyword>
<accession>A0A382N255</accession>
<evidence type="ECO:0000313" key="2">
    <source>
        <dbReference type="EMBL" id="SVC54658.1"/>
    </source>
</evidence>
<keyword evidence="1" id="KW-0812">Transmembrane</keyword>
<name>A0A382N255_9ZZZZ</name>